<dbReference type="PANTHER" id="PTHR46559:SF7">
    <property type="entry name" value="PROTEIN-TYROSINE-PHOSPHATASE"/>
    <property type="match status" value="1"/>
</dbReference>
<keyword evidence="18" id="KW-1185">Reference proteome</keyword>
<dbReference type="FunFam" id="3.90.190.10:FF:000018">
    <property type="entry name" value="Tyrosine-protein phosphatase non-receptor type"/>
    <property type="match status" value="1"/>
</dbReference>
<dbReference type="InterPro" id="IPR012152">
    <property type="entry name" value="Tyr_Pase_non-rcpt_typ-6/11"/>
</dbReference>
<organism evidence="17 18">
    <name type="scientific">Oncorhynchus mykiss</name>
    <name type="common">Rainbow trout</name>
    <name type="synonym">Salmo gairdneri</name>
    <dbReference type="NCBI Taxonomy" id="8022"/>
    <lineage>
        <taxon>Eukaryota</taxon>
        <taxon>Metazoa</taxon>
        <taxon>Chordata</taxon>
        <taxon>Craniata</taxon>
        <taxon>Vertebrata</taxon>
        <taxon>Euteleostomi</taxon>
        <taxon>Actinopterygii</taxon>
        <taxon>Neopterygii</taxon>
        <taxon>Teleostei</taxon>
        <taxon>Protacanthopterygii</taxon>
        <taxon>Salmoniformes</taxon>
        <taxon>Salmonidae</taxon>
        <taxon>Salmoninae</taxon>
        <taxon>Oncorhynchus</taxon>
    </lineage>
</organism>
<evidence type="ECO:0000256" key="5">
    <source>
        <dbReference type="ARBA" id="ARBA00022553"/>
    </source>
</evidence>
<dbReference type="PANTHER" id="PTHR46559">
    <property type="entry name" value="TYROSINE-PROTEIN PHOSPHATASE NON-RECEPTOR TYPE 11"/>
    <property type="match status" value="1"/>
</dbReference>
<dbReference type="CDD" id="cd09931">
    <property type="entry name" value="SH2_C-SH2_SHP_like"/>
    <property type="match status" value="1"/>
</dbReference>
<dbReference type="InterPro" id="IPR036860">
    <property type="entry name" value="SH2_dom_sf"/>
</dbReference>
<evidence type="ECO:0000256" key="6">
    <source>
        <dbReference type="ARBA" id="ARBA00022737"/>
    </source>
</evidence>
<comment type="catalytic activity">
    <reaction evidence="10">
        <text>O-phospho-L-tyrosyl-[protein] + H2O = L-tyrosyl-[protein] + phosphate</text>
        <dbReference type="Rhea" id="RHEA:10684"/>
        <dbReference type="Rhea" id="RHEA-COMP:10136"/>
        <dbReference type="Rhea" id="RHEA-COMP:20101"/>
        <dbReference type="ChEBI" id="CHEBI:15377"/>
        <dbReference type="ChEBI" id="CHEBI:43474"/>
        <dbReference type="ChEBI" id="CHEBI:46858"/>
        <dbReference type="ChEBI" id="CHEBI:61978"/>
        <dbReference type="EC" id="3.1.3.48"/>
    </reaction>
</comment>
<accession>A0A8C7TQS5</accession>
<evidence type="ECO:0000256" key="8">
    <source>
        <dbReference type="ARBA" id="ARBA00022912"/>
    </source>
</evidence>
<dbReference type="Gene3D" id="3.30.505.10">
    <property type="entry name" value="SH2 domain"/>
    <property type="match status" value="2"/>
</dbReference>
<dbReference type="SMART" id="SM00252">
    <property type="entry name" value="SH2"/>
    <property type="match status" value="2"/>
</dbReference>
<dbReference type="Pfam" id="PF00017">
    <property type="entry name" value="SH2"/>
    <property type="match status" value="2"/>
</dbReference>
<evidence type="ECO:0000259" key="15">
    <source>
        <dbReference type="PROSITE" id="PS50055"/>
    </source>
</evidence>
<dbReference type="Pfam" id="PF00102">
    <property type="entry name" value="Y_phosphatase"/>
    <property type="match status" value="1"/>
</dbReference>
<proteinExistence type="inferred from homology"/>
<evidence type="ECO:0000313" key="18">
    <source>
        <dbReference type="Proteomes" id="UP000694395"/>
    </source>
</evidence>
<evidence type="ECO:0000313" key="17">
    <source>
        <dbReference type="Ensembl" id="ENSOMYP00000083592.2"/>
    </source>
</evidence>
<dbReference type="CDD" id="cd10340">
    <property type="entry name" value="SH2_N-SH2_SHP_like"/>
    <property type="match status" value="1"/>
</dbReference>
<feature type="domain" description="Tyrosine specific protein phosphatases" evidence="16">
    <location>
        <begin position="425"/>
        <end position="501"/>
    </location>
</feature>
<dbReference type="InterPro" id="IPR016130">
    <property type="entry name" value="Tyr_Pase_AS"/>
</dbReference>
<evidence type="ECO:0000256" key="1">
    <source>
        <dbReference type="ARBA" id="ARBA00004496"/>
    </source>
</evidence>
<dbReference type="GO" id="GO:0030971">
    <property type="term" value="F:receptor tyrosine kinase binding"/>
    <property type="evidence" value="ECO:0007669"/>
    <property type="project" value="TreeGrafter"/>
</dbReference>
<dbReference type="InterPro" id="IPR000242">
    <property type="entry name" value="PTP_cat"/>
</dbReference>
<feature type="domain" description="SH2" evidence="14">
    <location>
        <begin position="112"/>
        <end position="216"/>
    </location>
</feature>
<sequence>LCSSRWFHPNITGIEAEQLLLTRGVHGSFLARPSKSNPGDFTLSVRRSDEVTHIKIQNSGDYYDLYGGEKFATLAELVQYYTEQHDLLRERNGDVIELKYPLNCKDPTSERWYHGHLSGRDAEKLLTDKGKPGSFLVRESQSKPGDFVLSVLTNEEKHENVDRKTKVTHVMIRYQDGKYDVGGGERFDTLADLVDHYKKNPMVEKSGIVVHLKQPFNATRINAANIENRVKELNKVADNSEKPKQGFWEEFEVLQQQECKLLYPRKEGQTAENKSKNRYKNILPFDTTRVEIREADADVPGSDYINANYIREGKVFIATQGCLQNTVVDFWKMVYQENTHVIVMTTKEMERGRNKCVRYWPDLNATKEFGKVCVKNVEERPAQDYILRELEVTRLDRREPMRYIWHYQYLSWPDHGVPNEPGGVLSFLEQVNRTQTTIRDTGPIVVHCSAGIGRTGTIIVIDILIDIINRQGLDCDIDIPKTIQRVRQQRSGMVQTEAQYKFIYMAVQQYIDTAQKRLEEEVTNEDPSAVYENLNIKNPSTSGNSSNTRK</sequence>
<dbReference type="GO" id="GO:0050839">
    <property type="term" value="F:cell adhesion molecule binding"/>
    <property type="evidence" value="ECO:0007669"/>
    <property type="project" value="TreeGrafter"/>
</dbReference>
<dbReference type="GO" id="GO:0004726">
    <property type="term" value="F:non-membrane spanning protein tyrosine phosphatase activity"/>
    <property type="evidence" value="ECO:0007669"/>
    <property type="project" value="TreeGrafter"/>
</dbReference>
<feature type="domain" description="SH2" evidence="14">
    <location>
        <begin position="6"/>
        <end position="102"/>
    </location>
</feature>
<dbReference type="EC" id="3.1.3.48" evidence="3"/>
<dbReference type="SMART" id="SM00404">
    <property type="entry name" value="PTPc_motif"/>
    <property type="match status" value="1"/>
</dbReference>
<dbReference type="Ensembl" id="ENSOMYT00000091043.2">
    <property type="protein sequence ID" value="ENSOMYP00000083592.2"/>
    <property type="gene ID" value="ENSOMYG00000038351.2"/>
</dbReference>
<evidence type="ECO:0000256" key="12">
    <source>
        <dbReference type="PIRSR" id="PIRSR000929-2"/>
    </source>
</evidence>
<name>A0A8C7TQS5_ONCMY</name>
<dbReference type="GO" id="GO:0070374">
    <property type="term" value="P:positive regulation of ERK1 and ERK2 cascade"/>
    <property type="evidence" value="ECO:0007669"/>
    <property type="project" value="TreeGrafter"/>
</dbReference>
<keyword evidence="4" id="KW-0963">Cytoplasm</keyword>
<feature type="active site" description="Phosphocysteine intermediate" evidence="11">
    <location>
        <position position="448"/>
    </location>
</feature>
<keyword evidence="7" id="KW-0378">Hydrolase</keyword>
<dbReference type="PROSITE" id="PS50055">
    <property type="entry name" value="TYR_PHOSPHATASE_PTP"/>
    <property type="match status" value="1"/>
</dbReference>
<reference evidence="17" key="1">
    <citation type="submission" date="2020-07" db="EMBL/GenBank/DDBJ databases">
        <title>A long reads based de novo assembly of the rainbow trout Arlee double haploid line genome.</title>
        <authorList>
            <person name="Gao G."/>
            <person name="Palti Y."/>
        </authorList>
    </citation>
    <scope>NUCLEOTIDE SEQUENCE [LARGE SCALE GENOMIC DNA]</scope>
</reference>
<dbReference type="InterPro" id="IPR029021">
    <property type="entry name" value="Prot-tyrosine_phosphatase-like"/>
</dbReference>
<protein>
    <recommendedName>
        <fullName evidence="3">protein-tyrosine-phosphatase</fullName>
        <ecNumber evidence="3">3.1.3.48</ecNumber>
    </recommendedName>
</protein>
<keyword evidence="8" id="KW-0904">Protein phosphatase</keyword>
<evidence type="ECO:0000256" key="4">
    <source>
        <dbReference type="ARBA" id="ARBA00022490"/>
    </source>
</evidence>
<dbReference type="AlphaFoldDB" id="A0A8C7TQS5"/>
<evidence type="ECO:0000256" key="10">
    <source>
        <dbReference type="ARBA" id="ARBA00051722"/>
    </source>
</evidence>
<comment type="subcellular location">
    <subcellularLocation>
        <location evidence="1">Cytoplasm</location>
    </subcellularLocation>
</comment>
<evidence type="ECO:0000256" key="2">
    <source>
        <dbReference type="ARBA" id="ARBA00010750"/>
    </source>
</evidence>
<feature type="domain" description="Tyrosine-protein phosphatase" evidence="15">
    <location>
        <begin position="247"/>
        <end position="510"/>
    </location>
</feature>
<dbReference type="InterPro" id="IPR000387">
    <property type="entry name" value="Tyr_Pase_dom"/>
</dbReference>
<dbReference type="InterPro" id="IPR000980">
    <property type="entry name" value="SH2"/>
</dbReference>
<dbReference type="GO" id="GO:0005737">
    <property type="term" value="C:cytoplasm"/>
    <property type="evidence" value="ECO:0007669"/>
    <property type="project" value="UniProtKB-SubCell"/>
</dbReference>
<evidence type="ECO:0000256" key="13">
    <source>
        <dbReference type="PROSITE-ProRule" id="PRU00191"/>
    </source>
</evidence>
<dbReference type="InterPro" id="IPR003595">
    <property type="entry name" value="Tyr_Pase_cat"/>
</dbReference>
<dbReference type="Proteomes" id="UP000694395">
    <property type="component" value="Chromosome 9"/>
</dbReference>
<reference evidence="17" key="2">
    <citation type="submission" date="2025-08" db="UniProtKB">
        <authorList>
            <consortium name="Ensembl"/>
        </authorList>
    </citation>
    <scope>IDENTIFICATION</scope>
</reference>
<dbReference type="CDD" id="cd14544">
    <property type="entry name" value="PTPc-N11_6"/>
    <property type="match status" value="1"/>
</dbReference>
<keyword evidence="6" id="KW-0677">Repeat</keyword>
<dbReference type="SUPFAM" id="SSF55550">
    <property type="entry name" value="SH2 domain"/>
    <property type="match status" value="2"/>
</dbReference>
<evidence type="ECO:0000256" key="11">
    <source>
        <dbReference type="PIRSR" id="PIRSR000929-1"/>
    </source>
</evidence>
<dbReference type="FunFam" id="3.30.505.10:FF:000012">
    <property type="entry name" value="Tyrosine-protein phosphatase non-receptor type"/>
    <property type="match status" value="1"/>
</dbReference>
<evidence type="ECO:0000259" key="14">
    <source>
        <dbReference type="PROSITE" id="PS50001"/>
    </source>
</evidence>
<dbReference type="FunFam" id="3.30.505.10:FF:000018">
    <property type="entry name" value="Tyrosine-protein phosphatase non-receptor type"/>
    <property type="match status" value="1"/>
</dbReference>
<feature type="binding site" evidence="12">
    <location>
        <position position="414"/>
    </location>
    <ligand>
        <name>substrate</name>
    </ligand>
</feature>
<evidence type="ECO:0000256" key="3">
    <source>
        <dbReference type="ARBA" id="ARBA00013064"/>
    </source>
</evidence>
<evidence type="ECO:0000259" key="16">
    <source>
        <dbReference type="PROSITE" id="PS50056"/>
    </source>
</evidence>
<dbReference type="PROSITE" id="PS00383">
    <property type="entry name" value="TYR_PHOSPHATASE_1"/>
    <property type="match status" value="1"/>
</dbReference>
<dbReference type="PIRSF" id="PIRSF000929">
    <property type="entry name" value="Tyr-Ptase_nr_6"/>
    <property type="match status" value="1"/>
</dbReference>
<dbReference type="SUPFAM" id="SSF52799">
    <property type="entry name" value="(Phosphotyrosine protein) phosphatases II"/>
    <property type="match status" value="1"/>
</dbReference>
<evidence type="ECO:0000256" key="9">
    <source>
        <dbReference type="ARBA" id="ARBA00022999"/>
    </source>
</evidence>
<keyword evidence="5" id="KW-0597">Phosphoprotein</keyword>
<dbReference type="GeneTree" id="ENSGT00940000153876"/>
<dbReference type="PROSITE" id="PS50001">
    <property type="entry name" value="SH2"/>
    <property type="match status" value="2"/>
</dbReference>
<dbReference type="PROSITE" id="PS50056">
    <property type="entry name" value="TYR_PHOSPHATASE_2"/>
    <property type="match status" value="1"/>
</dbReference>
<feature type="binding site" evidence="12">
    <location>
        <position position="495"/>
    </location>
    <ligand>
        <name>substrate</name>
    </ligand>
</feature>
<dbReference type="PRINTS" id="PR00401">
    <property type="entry name" value="SH2DOMAIN"/>
</dbReference>
<dbReference type="SMART" id="SM00194">
    <property type="entry name" value="PTPc"/>
    <property type="match status" value="1"/>
</dbReference>
<keyword evidence="9 13" id="KW-0727">SH2 domain</keyword>
<dbReference type="PRINTS" id="PR00700">
    <property type="entry name" value="PRTYPHPHTASE"/>
</dbReference>
<comment type="similarity">
    <text evidence="2">Belongs to the protein-tyrosine phosphatase family. Non-receptor class 2 subfamily.</text>
</comment>
<reference evidence="17" key="3">
    <citation type="submission" date="2025-09" db="UniProtKB">
        <authorList>
            <consortium name="Ensembl"/>
        </authorList>
    </citation>
    <scope>IDENTIFICATION</scope>
</reference>
<dbReference type="Gene3D" id="3.90.190.10">
    <property type="entry name" value="Protein tyrosine phosphatase superfamily"/>
    <property type="match status" value="1"/>
</dbReference>
<evidence type="ECO:0000256" key="7">
    <source>
        <dbReference type="ARBA" id="ARBA00022801"/>
    </source>
</evidence>